<dbReference type="RefSeq" id="WP_281796319.1">
    <property type="nucleotide sequence ID" value="NZ_BSDR01000001.1"/>
</dbReference>
<proteinExistence type="predicted"/>
<evidence type="ECO:0000313" key="2">
    <source>
        <dbReference type="Proteomes" id="UP001144372"/>
    </source>
</evidence>
<dbReference type="Proteomes" id="UP001144372">
    <property type="component" value="Unassembled WGS sequence"/>
</dbReference>
<accession>A0A9W6FW80</accession>
<name>A0A9W6FW80_9BACT</name>
<dbReference type="AlphaFoldDB" id="A0A9W6FW80"/>
<evidence type="ECO:0000313" key="1">
    <source>
        <dbReference type="EMBL" id="GLI36125.1"/>
    </source>
</evidence>
<dbReference type="InterPro" id="IPR043722">
    <property type="entry name" value="DUF5663"/>
</dbReference>
<comment type="caution">
    <text evidence="1">The sequence shown here is derived from an EMBL/GenBank/DDBJ whole genome shotgun (WGS) entry which is preliminary data.</text>
</comment>
<dbReference type="EMBL" id="BSDR01000001">
    <property type="protein sequence ID" value="GLI36125.1"/>
    <property type="molecule type" value="Genomic_DNA"/>
</dbReference>
<dbReference type="Pfam" id="PF18908">
    <property type="entry name" value="DUF5663"/>
    <property type="match status" value="1"/>
</dbReference>
<sequence length="138" mass="16157">MSQKETEAMEPRNVGSAAPVRNPYIINFCKVLVEKKGEKIEGEPLKKLLNDMYRLFECMLGQNMVEALPENHRQEYLKITEDLSKLSYEKIGEIFDRNLPNYEEIMKNTMRQFAEIFMKNKDFNVADYPVPIEVLSES</sequence>
<reference evidence="1" key="1">
    <citation type="submission" date="2022-12" db="EMBL/GenBank/DDBJ databases">
        <title>Reference genome sequencing for broad-spectrum identification of bacterial and archaeal isolates by mass spectrometry.</title>
        <authorList>
            <person name="Sekiguchi Y."/>
            <person name="Tourlousse D.M."/>
        </authorList>
    </citation>
    <scope>NUCLEOTIDE SEQUENCE</scope>
    <source>
        <strain evidence="1">ASRB1</strain>
    </source>
</reference>
<organism evidence="1 2">
    <name type="scientific">Desulforhabdus amnigena</name>
    <dbReference type="NCBI Taxonomy" id="40218"/>
    <lineage>
        <taxon>Bacteria</taxon>
        <taxon>Pseudomonadati</taxon>
        <taxon>Thermodesulfobacteriota</taxon>
        <taxon>Syntrophobacteria</taxon>
        <taxon>Syntrophobacterales</taxon>
        <taxon>Syntrophobacteraceae</taxon>
        <taxon>Desulforhabdus</taxon>
    </lineage>
</organism>
<protein>
    <submittedName>
        <fullName evidence="1">Uncharacterized protein</fullName>
    </submittedName>
</protein>
<gene>
    <name evidence="1" type="ORF">DAMNIGENAA_35580</name>
</gene>
<keyword evidence="2" id="KW-1185">Reference proteome</keyword>